<dbReference type="SUPFAM" id="SSF50447">
    <property type="entry name" value="Translation proteins"/>
    <property type="match status" value="1"/>
</dbReference>
<dbReference type="Pfam" id="PF01782">
    <property type="entry name" value="RimM"/>
    <property type="match status" value="1"/>
</dbReference>
<accession>A0A2M7FX10</accession>
<dbReference type="HAMAP" id="MF_00014">
    <property type="entry name" value="Ribosome_mat_RimM"/>
    <property type="match status" value="1"/>
</dbReference>
<comment type="similarity">
    <text evidence="5">Belongs to the RimM family.</text>
</comment>
<organism evidence="8 9">
    <name type="scientific">bacterium (Candidatus Blackallbacteria) CG17_big_fil_post_rev_8_21_14_2_50_48_46</name>
    <dbReference type="NCBI Taxonomy" id="2014261"/>
    <lineage>
        <taxon>Bacteria</taxon>
        <taxon>Candidatus Blackallbacteria</taxon>
    </lineage>
</organism>
<dbReference type="GO" id="GO:0005840">
    <property type="term" value="C:ribosome"/>
    <property type="evidence" value="ECO:0007669"/>
    <property type="project" value="InterPro"/>
</dbReference>
<keyword evidence="2 5" id="KW-0690">Ribosome biogenesis</keyword>
<dbReference type="InterPro" id="IPR011961">
    <property type="entry name" value="RimM"/>
</dbReference>
<proteinExistence type="inferred from homology"/>
<evidence type="ECO:0000259" key="7">
    <source>
        <dbReference type="Pfam" id="PF24986"/>
    </source>
</evidence>
<dbReference type="PANTHER" id="PTHR33692:SF1">
    <property type="entry name" value="RIBOSOME MATURATION FACTOR RIMM"/>
    <property type="match status" value="1"/>
</dbReference>
<dbReference type="Gene3D" id="2.40.30.60">
    <property type="entry name" value="RimM"/>
    <property type="match status" value="1"/>
</dbReference>
<feature type="domain" description="RimM N-terminal" evidence="6">
    <location>
        <begin position="17"/>
        <end position="101"/>
    </location>
</feature>
<evidence type="ECO:0000256" key="4">
    <source>
        <dbReference type="ARBA" id="ARBA00023186"/>
    </source>
</evidence>
<comment type="caution">
    <text evidence="8">The sequence shown here is derived from an EMBL/GenBank/DDBJ whole genome shotgun (WGS) entry which is preliminary data.</text>
</comment>
<protein>
    <recommendedName>
        <fullName evidence="5">Ribosome maturation factor RimM</fullName>
    </recommendedName>
</protein>
<dbReference type="InterPro" id="IPR056792">
    <property type="entry name" value="PRC_RimM"/>
</dbReference>
<dbReference type="GO" id="GO:0042274">
    <property type="term" value="P:ribosomal small subunit biogenesis"/>
    <property type="evidence" value="ECO:0007669"/>
    <property type="project" value="UniProtKB-UniRule"/>
</dbReference>
<dbReference type="InterPro" id="IPR036976">
    <property type="entry name" value="RimM_N_sf"/>
</dbReference>
<dbReference type="GO" id="GO:0006364">
    <property type="term" value="P:rRNA processing"/>
    <property type="evidence" value="ECO:0007669"/>
    <property type="project" value="UniProtKB-UniRule"/>
</dbReference>
<sequence>MELLSKSAAKNSGFILIGKVIAAHGIRGALKVKSLSDFPERFLELEEVFLSTTEDVQNPQCMQVEDVQAQKGDQWLVWLDQIQDRNSAEALGKPFLCVPADQAFELPEDTFYVDDLIGYSAFSEEGTPLGEISQVIQGHQDLLELRTPDGKRHLVPFVKALVPEIQASERRLIIRLIEGLLDL</sequence>
<dbReference type="Proteomes" id="UP000231019">
    <property type="component" value="Unassembled WGS sequence"/>
</dbReference>
<dbReference type="InterPro" id="IPR002676">
    <property type="entry name" value="RimM_N"/>
</dbReference>
<dbReference type="NCBIfam" id="TIGR02273">
    <property type="entry name" value="16S_RimM"/>
    <property type="match status" value="1"/>
</dbReference>
<comment type="subunit">
    <text evidence="5">Binds ribosomal protein uS19.</text>
</comment>
<keyword evidence="3 5" id="KW-0698">rRNA processing</keyword>
<dbReference type="InterPro" id="IPR009000">
    <property type="entry name" value="Transl_B-barrel_sf"/>
</dbReference>
<evidence type="ECO:0000313" key="9">
    <source>
        <dbReference type="Proteomes" id="UP000231019"/>
    </source>
</evidence>
<feature type="domain" description="Ribosome maturation factor RimM PRC barrel" evidence="7">
    <location>
        <begin position="114"/>
        <end position="180"/>
    </location>
</feature>
<dbReference type="GO" id="GO:0043022">
    <property type="term" value="F:ribosome binding"/>
    <property type="evidence" value="ECO:0007669"/>
    <property type="project" value="InterPro"/>
</dbReference>
<dbReference type="Pfam" id="PF24986">
    <property type="entry name" value="PRC_RimM"/>
    <property type="match status" value="1"/>
</dbReference>
<dbReference type="Gene3D" id="2.30.30.240">
    <property type="entry name" value="PRC-barrel domain"/>
    <property type="match status" value="1"/>
</dbReference>
<dbReference type="EMBL" id="PFFQ01000066">
    <property type="protein sequence ID" value="PIW13798.1"/>
    <property type="molecule type" value="Genomic_DNA"/>
</dbReference>
<evidence type="ECO:0000313" key="8">
    <source>
        <dbReference type="EMBL" id="PIW13798.1"/>
    </source>
</evidence>
<evidence type="ECO:0000256" key="2">
    <source>
        <dbReference type="ARBA" id="ARBA00022517"/>
    </source>
</evidence>
<gene>
    <name evidence="5 8" type="primary">rimM</name>
    <name evidence="8" type="ORF">COW36_24330</name>
</gene>
<keyword evidence="1 5" id="KW-0963">Cytoplasm</keyword>
<comment type="subcellular location">
    <subcellularLocation>
        <location evidence="5">Cytoplasm</location>
    </subcellularLocation>
</comment>
<keyword evidence="4 5" id="KW-0143">Chaperone</keyword>
<evidence type="ECO:0000256" key="1">
    <source>
        <dbReference type="ARBA" id="ARBA00022490"/>
    </source>
</evidence>
<name>A0A2M7FX10_9BACT</name>
<evidence type="ECO:0000256" key="5">
    <source>
        <dbReference type="HAMAP-Rule" id="MF_00014"/>
    </source>
</evidence>
<evidence type="ECO:0000259" key="6">
    <source>
        <dbReference type="Pfam" id="PF01782"/>
    </source>
</evidence>
<reference evidence="8 9" key="1">
    <citation type="submission" date="2017-09" db="EMBL/GenBank/DDBJ databases">
        <title>Depth-based differentiation of microbial function through sediment-hosted aquifers and enrichment of novel symbionts in the deep terrestrial subsurface.</title>
        <authorList>
            <person name="Probst A.J."/>
            <person name="Ladd B."/>
            <person name="Jarett J.K."/>
            <person name="Geller-Mcgrath D.E."/>
            <person name="Sieber C.M."/>
            <person name="Emerson J.B."/>
            <person name="Anantharaman K."/>
            <person name="Thomas B.C."/>
            <person name="Malmstrom R."/>
            <person name="Stieglmeier M."/>
            <person name="Klingl A."/>
            <person name="Woyke T."/>
            <person name="Ryan C.M."/>
            <person name="Banfield J.F."/>
        </authorList>
    </citation>
    <scope>NUCLEOTIDE SEQUENCE [LARGE SCALE GENOMIC DNA]</scope>
    <source>
        <strain evidence="8">CG17_big_fil_post_rev_8_21_14_2_50_48_46</strain>
    </source>
</reference>
<dbReference type="AlphaFoldDB" id="A0A2M7FX10"/>
<evidence type="ECO:0000256" key="3">
    <source>
        <dbReference type="ARBA" id="ARBA00022552"/>
    </source>
</evidence>
<dbReference type="PANTHER" id="PTHR33692">
    <property type="entry name" value="RIBOSOME MATURATION FACTOR RIMM"/>
    <property type="match status" value="1"/>
</dbReference>
<dbReference type="InterPro" id="IPR011033">
    <property type="entry name" value="PRC_barrel-like_sf"/>
</dbReference>
<dbReference type="SUPFAM" id="SSF50346">
    <property type="entry name" value="PRC-barrel domain"/>
    <property type="match status" value="1"/>
</dbReference>
<comment type="function">
    <text evidence="5">An accessory protein needed during the final step in the assembly of 30S ribosomal subunit, possibly for assembly of the head region. Essential for efficient processing of 16S rRNA. May be needed both before and after RbfA during the maturation of 16S rRNA. It has affinity for free ribosomal 30S subunits but not for 70S ribosomes.</text>
</comment>
<comment type="domain">
    <text evidence="5">The PRC barrel domain binds ribosomal protein uS19.</text>
</comment>
<dbReference type="GO" id="GO:0005737">
    <property type="term" value="C:cytoplasm"/>
    <property type="evidence" value="ECO:0007669"/>
    <property type="project" value="UniProtKB-SubCell"/>
</dbReference>